<keyword evidence="5" id="KW-1185">Reference proteome</keyword>
<sequence>EEEEEEEEDHDQQEDKLIVKKEGEDGTGVVETSVKTEGKALELGEKKEEEEDQEGEEEEEEEEGEKQKQLLSQEEAEQMKRLEQERVMNYKRGIWRKSGKFLFLYRFLPIFKKCGHRVLIFTQFKGVLDMLEEFLTDLSMKYCRLDGSIDVEERIKRISEFNAPGSELFCFILTTRAGGLGINLQTADTVIVLDRDWNPQQDLQASDRVYRIGQEKDVLVINVCSVCPVEERMEESIERKLRMSKAIVGGVSVTKSEKKRKERKKDMLKVLKQTSSATHTHAQSTLELCRLVSRGEEEEKIFIRECQRFESRWFSECASMGWSTSLYGSMRGIIEELDEEERVSACTSGRETPSSSASVLRREGSTHRGKVLVSMLEVNEELKPNDTTTAISASIDVKVEDKVAILGKEKEGTLNDSHDIHQRDLEKSLLLKKEE</sequence>
<feature type="domain" description="Helicase C-terminal" evidence="3">
    <location>
        <begin position="106"/>
        <end position="262"/>
    </location>
</feature>
<keyword evidence="1" id="KW-0378">Hydrolase</keyword>
<protein>
    <recommendedName>
        <fullName evidence="3">Helicase C-terminal domain-containing protein</fullName>
    </recommendedName>
</protein>
<evidence type="ECO:0000313" key="4">
    <source>
        <dbReference type="EMBL" id="GKT34795.1"/>
    </source>
</evidence>
<dbReference type="Proteomes" id="UP001057375">
    <property type="component" value="Unassembled WGS sequence"/>
</dbReference>
<proteinExistence type="predicted"/>
<dbReference type="Pfam" id="PF00271">
    <property type="entry name" value="Helicase_C"/>
    <property type="match status" value="1"/>
</dbReference>
<dbReference type="InterPro" id="IPR027417">
    <property type="entry name" value="P-loop_NTPase"/>
</dbReference>
<dbReference type="PANTHER" id="PTHR10799">
    <property type="entry name" value="SNF2/RAD54 HELICASE FAMILY"/>
    <property type="match status" value="1"/>
</dbReference>
<feature type="compositionally biased region" description="Acidic residues" evidence="2">
    <location>
        <begin position="1"/>
        <end position="12"/>
    </location>
</feature>
<dbReference type="SMART" id="SM00490">
    <property type="entry name" value="HELICc"/>
    <property type="match status" value="1"/>
</dbReference>
<reference evidence="4" key="1">
    <citation type="submission" date="2022-03" db="EMBL/GenBank/DDBJ databases">
        <title>Draft genome sequence of Aduncisulcus paluster, a free-living microaerophilic Fornicata.</title>
        <authorList>
            <person name="Yuyama I."/>
            <person name="Kume K."/>
            <person name="Tamura T."/>
            <person name="Inagaki Y."/>
            <person name="Hashimoto T."/>
        </authorList>
    </citation>
    <scope>NUCLEOTIDE SEQUENCE</scope>
    <source>
        <strain evidence="4">NY0171</strain>
    </source>
</reference>
<gene>
    <name evidence="4" type="ORF">ADUPG1_008083</name>
</gene>
<accession>A0ABQ5KUU2</accession>
<feature type="non-terminal residue" evidence="4">
    <location>
        <position position="1"/>
    </location>
</feature>
<dbReference type="SUPFAM" id="SSF52540">
    <property type="entry name" value="P-loop containing nucleoside triphosphate hydrolases"/>
    <property type="match status" value="1"/>
</dbReference>
<name>A0ABQ5KUU2_9EUKA</name>
<evidence type="ECO:0000256" key="1">
    <source>
        <dbReference type="ARBA" id="ARBA00022801"/>
    </source>
</evidence>
<dbReference type="Gene3D" id="3.40.50.300">
    <property type="entry name" value="P-loop containing nucleotide triphosphate hydrolases"/>
    <property type="match status" value="1"/>
</dbReference>
<dbReference type="InterPro" id="IPR001650">
    <property type="entry name" value="Helicase_C-like"/>
</dbReference>
<dbReference type="PROSITE" id="PS51194">
    <property type="entry name" value="HELICASE_CTER"/>
    <property type="match status" value="1"/>
</dbReference>
<dbReference type="EMBL" id="BQXS01010868">
    <property type="protein sequence ID" value="GKT34795.1"/>
    <property type="molecule type" value="Genomic_DNA"/>
</dbReference>
<dbReference type="CDD" id="cd18793">
    <property type="entry name" value="SF2_C_SNF"/>
    <property type="match status" value="1"/>
</dbReference>
<evidence type="ECO:0000259" key="3">
    <source>
        <dbReference type="PROSITE" id="PS51194"/>
    </source>
</evidence>
<comment type="caution">
    <text evidence="4">The sequence shown here is derived from an EMBL/GenBank/DDBJ whole genome shotgun (WGS) entry which is preliminary data.</text>
</comment>
<organism evidence="4 5">
    <name type="scientific">Aduncisulcus paluster</name>
    <dbReference type="NCBI Taxonomy" id="2918883"/>
    <lineage>
        <taxon>Eukaryota</taxon>
        <taxon>Metamonada</taxon>
        <taxon>Carpediemonas-like organisms</taxon>
        <taxon>Aduncisulcus</taxon>
    </lineage>
</organism>
<evidence type="ECO:0000313" key="5">
    <source>
        <dbReference type="Proteomes" id="UP001057375"/>
    </source>
</evidence>
<feature type="compositionally biased region" description="Acidic residues" evidence="2">
    <location>
        <begin position="48"/>
        <end position="64"/>
    </location>
</feature>
<dbReference type="InterPro" id="IPR049730">
    <property type="entry name" value="SNF2/RAD54-like_C"/>
</dbReference>
<feature type="compositionally biased region" description="Basic and acidic residues" evidence="2">
    <location>
        <begin position="13"/>
        <end position="24"/>
    </location>
</feature>
<evidence type="ECO:0000256" key="2">
    <source>
        <dbReference type="SAM" id="MobiDB-lite"/>
    </source>
</evidence>
<feature type="compositionally biased region" description="Basic and acidic residues" evidence="2">
    <location>
        <begin position="34"/>
        <end position="47"/>
    </location>
</feature>
<feature type="region of interest" description="Disordered" evidence="2">
    <location>
        <begin position="1"/>
        <end position="74"/>
    </location>
</feature>